<feature type="transmembrane region" description="Helical" evidence="11">
    <location>
        <begin position="232"/>
        <end position="252"/>
    </location>
</feature>
<keyword evidence="8 11" id="KW-1133">Transmembrane helix</keyword>
<dbReference type="InterPro" id="IPR000620">
    <property type="entry name" value="EamA_dom"/>
</dbReference>
<keyword evidence="7" id="KW-0448">Lipopolysaccharide biosynthesis</keyword>
<dbReference type="Proteomes" id="UP001476583">
    <property type="component" value="Chromosome"/>
</dbReference>
<dbReference type="PANTHER" id="PTHR30561">
    <property type="entry name" value="SMR FAMILY PROTON-DEPENDENT DRUG EFFLUX TRANSPORTER SUGE"/>
    <property type="match status" value="1"/>
</dbReference>
<dbReference type="EMBL" id="CP148074">
    <property type="protein sequence ID" value="WXL24132.1"/>
    <property type="molecule type" value="Genomic_DNA"/>
</dbReference>
<comment type="subcellular location">
    <subcellularLocation>
        <location evidence="1">Cell membrane</location>
        <topology evidence="1">Multi-pass membrane protein</topology>
    </subcellularLocation>
</comment>
<reference evidence="13 14" key="1">
    <citation type="submission" date="2024-03" db="EMBL/GenBank/DDBJ databases">
        <title>Complete genome of BD2.</title>
        <authorList>
            <person name="Cao G."/>
        </authorList>
    </citation>
    <scope>NUCLEOTIDE SEQUENCE [LARGE SCALE GENOMIC DNA]</scope>
    <source>
        <strain evidence="13 14">BD2</strain>
    </source>
</reference>
<evidence type="ECO:0000256" key="5">
    <source>
        <dbReference type="ARBA" id="ARBA00022556"/>
    </source>
</evidence>
<gene>
    <name evidence="13" type="ORF">WG219_12315</name>
</gene>
<feature type="transmembrane region" description="Helical" evidence="11">
    <location>
        <begin position="115"/>
        <end position="134"/>
    </location>
</feature>
<feature type="transmembrane region" description="Helical" evidence="11">
    <location>
        <begin position="170"/>
        <end position="191"/>
    </location>
</feature>
<evidence type="ECO:0000256" key="10">
    <source>
        <dbReference type="ARBA" id="ARBA00023136"/>
    </source>
</evidence>
<keyword evidence="5" id="KW-0441">Lipid A biosynthesis</keyword>
<evidence type="ECO:0000256" key="8">
    <source>
        <dbReference type="ARBA" id="ARBA00022989"/>
    </source>
</evidence>
<keyword evidence="9" id="KW-0443">Lipid metabolism</keyword>
<evidence type="ECO:0000256" key="3">
    <source>
        <dbReference type="ARBA" id="ARBA00022516"/>
    </source>
</evidence>
<feature type="transmembrane region" description="Helical" evidence="11">
    <location>
        <begin position="58"/>
        <end position="83"/>
    </location>
</feature>
<feature type="transmembrane region" description="Helical" evidence="11">
    <location>
        <begin position="30"/>
        <end position="51"/>
    </location>
</feature>
<feature type="transmembrane region" description="Helical" evidence="11">
    <location>
        <begin position="259"/>
        <end position="277"/>
    </location>
</feature>
<evidence type="ECO:0000313" key="14">
    <source>
        <dbReference type="Proteomes" id="UP001476583"/>
    </source>
</evidence>
<evidence type="ECO:0000256" key="9">
    <source>
        <dbReference type="ARBA" id="ARBA00023098"/>
    </source>
</evidence>
<keyword evidence="10 11" id="KW-0472">Membrane</keyword>
<dbReference type="PANTHER" id="PTHR30561:SF9">
    <property type="entry name" value="4-AMINO-4-DEOXY-L-ARABINOSE-PHOSPHOUNDECAPRENOL FLIPPASE SUBUNIT ARNF-RELATED"/>
    <property type="match status" value="1"/>
</dbReference>
<feature type="transmembrane region" description="Helical" evidence="11">
    <location>
        <begin position="203"/>
        <end position="226"/>
    </location>
</feature>
<keyword evidence="14" id="KW-1185">Reference proteome</keyword>
<dbReference type="Gene3D" id="1.10.3730.20">
    <property type="match status" value="2"/>
</dbReference>
<feature type="domain" description="EamA" evidence="12">
    <location>
        <begin position="140"/>
        <end position="274"/>
    </location>
</feature>
<keyword evidence="4" id="KW-0997">Cell inner membrane</keyword>
<keyword evidence="6 11" id="KW-0812">Transmembrane</keyword>
<evidence type="ECO:0000256" key="1">
    <source>
        <dbReference type="ARBA" id="ARBA00004651"/>
    </source>
</evidence>
<evidence type="ECO:0000256" key="6">
    <source>
        <dbReference type="ARBA" id="ARBA00022692"/>
    </source>
</evidence>
<evidence type="ECO:0000256" key="11">
    <source>
        <dbReference type="SAM" id="Phobius"/>
    </source>
</evidence>
<evidence type="ECO:0000313" key="13">
    <source>
        <dbReference type="EMBL" id="WXL24132.1"/>
    </source>
</evidence>
<dbReference type="SUPFAM" id="SSF103481">
    <property type="entry name" value="Multidrug resistance efflux transporter EmrE"/>
    <property type="match status" value="2"/>
</dbReference>
<keyword evidence="3" id="KW-0444">Lipid biosynthesis</keyword>
<proteinExistence type="predicted"/>
<keyword evidence="2" id="KW-1003">Cell membrane</keyword>
<dbReference type="Pfam" id="PF00892">
    <property type="entry name" value="EamA"/>
    <property type="match status" value="1"/>
</dbReference>
<feature type="transmembrane region" description="Helical" evidence="11">
    <location>
        <begin position="141"/>
        <end position="158"/>
    </location>
</feature>
<organism evidence="13 14">
    <name type="scientific">Ectopseudomonas mendocina</name>
    <name type="common">Pseudomonas mendocina</name>
    <dbReference type="NCBI Taxonomy" id="300"/>
    <lineage>
        <taxon>Bacteria</taxon>
        <taxon>Pseudomonadati</taxon>
        <taxon>Pseudomonadota</taxon>
        <taxon>Gammaproteobacteria</taxon>
        <taxon>Pseudomonadales</taxon>
        <taxon>Pseudomonadaceae</taxon>
        <taxon>Ectopseudomonas</taxon>
    </lineage>
</organism>
<sequence length="278" mass="29719">MTALVFTTILFAAALHASWNAIVKAGKDTFLTTVLVSAFAAIWALIGLPFLPVPDSQSWPYIFISTLLQVIYCYLLATVYRLADMSLVYPLMRGVAPIIVALTATHFLGEKLTGLTWLGILIVCSGVLFALVRMKSGNAKGVMLALLNAFIIAGYTLSDGIGVRLSGSPVAYTLWVFLLAGVLILIWPLVVQRRAFFAYTGQNWRLGAVGGMGAIASYGLALWAMIGAPVAVVAALRESSILFAALISFFILKERVDAVRVISACLIVVGVAVLRCAS</sequence>
<protein>
    <submittedName>
        <fullName evidence="13">DMT family transporter</fullName>
    </submittedName>
</protein>
<evidence type="ECO:0000256" key="2">
    <source>
        <dbReference type="ARBA" id="ARBA00022475"/>
    </source>
</evidence>
<dbReference type="InterPro" id="IPR000390">
    <property type="entry name" value="Small_drug/metabolite_transptr"/>
</dbReference>
<dbReference type="InterPro" id="IPR037185">
    <property type="entry name" value="EmrE-like"/>
</dbReference>
<accession>A0ABZ2RCS3</accession>
<evidence type="ECO:0000256" key="4">
    <source>
        <dbReference type="ARBA" id="ARBA00022519"/>
    </source>
</evidence>
<name>A0ABZ2RCS3_ECTME</name>
<evidence type="ECO:0000256" key="7">
    <source>
        <dbReference type="ARBA" id="ARBA00022985"/>
    </source>
</evidence>
<evidence type="ECO:0000259" key="12">
    <source>
        <dbReference type="Pfam" id="PF00892"/>
    </source>
</evidence>